<dbReference type="PROSITE" id="PS51186">
    <property type="entry name" value="GNAT"/>
    <property type="match status" value="1"/>
</dbReference>
<dbReference type="AlphaFoldDB" id="A0A2P8E7K8"/>
<accession>A0A2P8E7K8</accession>
<dbReference type="InterPro" id="IPR000182">
    <property type="entry name" value="GNAT_dom"/>
</dbReference>
<evidence type="ECO:0000313" key="3">
    <source>
        <dbReference type="Proteomes" id="UP000243528"/>
    </source>
</evidence>
<name>A0A2P8E7K8_9ACTN</name>
<dbReference type="Pfam" id="PF00583">
    <property type="entry name" value="Acetyltransf_1"/>
    <property type="match status" value="1"/>
</dbReference>
<protein>
    <submittedName>
        <fullName evidence="2">Acetyltransferase (GNAT) family protein</fullName>
    </submittedName>
</protein>
<proteinExistence type="predicted"/>
<dbReference type="Gene3D" id="3.40.630.30">
    <property type="match status" value="1"/>
</dbReference>
<dbReference type="PANTHER" id="PTHR42791:SF1">
    <property type="entry name" value="N-ACETYLTRANSFERASE DOMAIN-CONTAINING PROTEIN"/>
    <property type="match status" value="1"/>
</dbReference>
<evidence type="ECO:0000259" key="1">
    <source>
        <dbReference type="PROSITE" id="PS51186"/>
    </source>
</evidence>
<organism evidence="2 3">
    <name type="scientific">Haloactinopolyspora alba</name>
    <dbReference type="NCBI Taxonomy" id="648780"/>
    <lineage>
        <taxon>Bacteria</taxon>
        <taxon>Bacillati</taxon>
        <taxon>Actinomycetota</taxon>
        <taxon>Actinomycetes</taxon>
        <taxon>Jiangellales</taxon>
        <taxon>Jiangellaceae</taxon>
        <taxon>Haloactinopolyspora</taxon>
    </lineage>
</organism>
<dbReference type="GO" id="GO:0016747">
    <property type="term" value="F:acyltransferase activity, transferring groups other than amino-acyl groups"/>
    <property type="evidence" value="ECO:0007669"/>
    <property type="project" value="InterPro"/>
</dbReference>
<evidence type="ECO:0000313" key="2">
    <source>
        <dbReference type="EMBL" id="PSL05456.1"/>
    </source>
</evidence>
<dbReference type="Proteomes" id="UP000243528">
    <property type="component" value="Unassembled WGS sequence"/>
</dbReference>
<dbReference type="SUPFAM" id="SSF55729">
    <property type="entry name" value="Acyl-CoA N-acyltransferases (Nat)"/>
    <property type="match status" value="1"/>
</dbReference>
<gene>
    <name evidence="2" type="ORF">CLV30_104327</name>
</gene>
<dbReference type="InterPro" id="IPR052523">
    <property type="entry name" value="Trichothecene_AcTrans"/>
</dbReference>
<dbReference type="CDD" id="cd04301">
    <property type="entry name" value="NAT_SF"/>
    <property type="match status" value="1"/>
</dbReference>
<dbReference type="EMBL" id="PYGE01000004">
    <property type="protein sequence ID" value="PSL05456.1"/>
    <property type="molecule type" value="Genomic_DNA"/>
</dbReference>
<keyword evidence="2" id="KW-0808">Transferase</keyword>
<feature type="domain" description="N-acetyltransferase" evidence="1">
    <location>
        <begin position="53"/>
        <end position="189"/>
    </location>
</feature>
<reference evidence="2 3" key="1">
    <citation type="submission" date="2018-03" db="EMBL/GenBank/DDBJ databases">
        <title>Genomic Encyclopedia of Archaeal and Bacterial Type Strains, Phase II (KMG-II): from individual species to whole genera.</title>
        <authorList>
            <person name="Goeker M."/>
        </authorList>
    </citation>
    <scope>NUCLEOTIDE SEQUENCE [LARGE SCALE GENOMIC DNA]</scope>
    <source>
        <strain evidence="2 3">DSM 45211</strain>
    </source>
</reference>
<sequence length="193" mass="20073">MTWIFPDPATRLDAVAAWLGLFVETDAGGGNVDTLDADGGNGDTLGTDGPAAAAVWPAHREPASGTSASGSATSGASALPTISGLLVALVGQSRATEVGQGLAGIRRLTPTTPHAYLHFAAVAPEQQRRGLGRRVVEPGLRRAEQAGLGVHLETTNQDNLAFYRQLGFEVSGEVHLAPDGPTMWAMWRDPVRG</sequence>
<dbReference type="PANTHER" id="PTHR42791">
    <property type="entry name" value="GNAT FAMILY ACETYLTRANSFERASE"/>
    <property type="match status" value="1"/>
</dbReference>
<dbReference type="InterPro" id="IPR016181">
    <property type="entry name" value="Acyl_CoA_acyltransferase"/>
</dbReference>
<keyword evidence="3" id="KW-1185">Reference proteome</keyword>
<comment type="caution">
    <text evidence="2">The sequence shown here is derived from an EMBL/GenBank/DDBJ whole genome shotgun (WGS) entry which is preliminary data.</text>
</comment>